<keyword evidence="1" id="KW-0812">Transmembrane</keyword>
<evidence type="ECO:0000256" key="1">
    <source>
        <dbReference type="SAM" id="Phobius"/>
    </source>
</evidence>
<evidence type="ECO:0000313" key="2">
    <source>
        <dbReference type="EMBL" id="MBB1087345.1"/>
    </source>
</evidence>
<evidence type="ECO:0000313" key="3">
    <source>
        <dbReference type="Proteomes" id="UP000552587"/>
    </source>
</evidence>
<keyword evidence="3" id="KW-1185">Reference proteome</keyword>
<dbReference type="EMBL" id="JACHTE010000002">
    <property type="protein sequence ID" value="MBB1087345.1"/>
    <property type="molecule type" value="Genomic_DNA"/>
</dbReference>
<gene>
    <name evidence="2" type="ORF">H4F99_02445</name>
</gene>
<comment type="caution">
    <text evidence="2">The sequence shown here is derived from an EMBL/GenBank/DDBJ whole genome shotgun (WGS) entry which is preliminary data.</text>
</comment>
<dbReference type="Proteomes" id="UP000552587">
    <property type="component" value="Unassembled WGS sequence"/>
</dbReference>
<evidence type="ECO:0008006" key="4">
    <source>
        <dbReference type="Google" id="ProtNLM"/>
    </source>
</evidence>
<protein>
    <recommendedName>
        <fullName evidence="4">DUF3784 domain-containing protein</fullName>
    </recommendedName>
</protein>
<accession>A0A7W3YDK5</accession>
<proteinExistence type="predicted"/>
<keyword evidence="1" id="KW-0472">Membrane</keyword>
<organism evidence="2 3">
    <name type="scientific">Marilutibacter penaei</name>
    <dbReference type="NCBI Taxonomy" id="2759900"/>
    <lineage>
        <taxon>Bacteria</taxon>
        <taxon>Pseudomonadati</taxon>
        <taxon>Pseudomonadota</taxon>
        <taxon>Gammaproteobacteria</taxon>
        <taxon>Lysobacterales</taxon>
        <taxon>Lysobacteraceae</taxon>
        <taxon>Marilutibacter</taxon>
    </lineage>
</organism>
<sequence length="128" mass="13524">MAATLAQDLLVPLVLFASSLPMFAIAWRVGQGDLRWLNGLDAARLPDPAAVARRLGWLLASVGFALWLGALGLYWAGDRQGPLAVVTVLLLVAVNGLGLALFIAARRARRDYLPPRDGRAAGGGNGRP</sequence>
<dbReference type="RefSeq" id="WP_182668149.1">
    <property type="nucleotide sequence ID" value="NZ_JACHTE010000002.1"/>
</dbReference>
<keyword evidence="1" id="KW-1133">Transmembrane helix</keyword>
<feature type="transmembrane region" description="Helical" evidence="1">
    <location>
        <begin position="6"/>
        <end position="27"/>
    </location>
</feature>
<feature type="transmembrane region" description="Helical" evidence="1">
    <location>
        <begin position="83"/>
        <end position="105"/>
    </location>
</feature>
<name>A0A7W3YDK5_9GAMM</name>
<reference evidence="2 3" key="1">
    <citation type="submission" date="2020-07" db="EMBL/GenBank/DDBJ databases">
        <authorList>
            <person name="Xu S."/>
            <person name="Li A."/>
        </authorList>
    </citation>
    <scope>NUCLEOTIDE SEQUENCE [LARGE SCALE GENOMIC DNA]</scope>
    <source>
        <strain evidence="2 3">SG-8</strain>
    </source>
</reference>
<dbReference type="AlphaFoldDB" id="A0A7W3YDK5"/>
<feature type="transmembrane region" description="Helical" evidence="1">
    <location>
        <begin position="55"/>
        <end position="77"/>
    </location>
</feature>